<organism evidence="2">
    <name type="scientific">marine sediment metagenome</name>
    <dbReference type="NCBI Taxonomy" id="412755"/>
    <lineage>
        <taxon>unclassified sequences</taxon>
        <taxon>metagenomes</taxon>
        <taxon>ecological metagenomes</taxon>
    </lineage>
</organism>
<feature type="non-terminal residue" evidence="2">
    <location>
        <position position="1"/>
    </location>
</feature>
<dbReference type="InterPro" id="IPR043168">
    <property type="entry name" value="DegV_C"/>
</dbReference>
<dbReference type="InterPro" id="IPR050270">
    <property type="entry name" value="DegV_domain_contain"/>
</dbReference>
<dbReference type="GO" id="GO:0008289">
    <property type="term" value="F:lipid binding"/>
    <property type="evidence" value="ECO:0007669"/>
    <property type="project" value="UniProtKB-KW"/>
</dbReference>
<dbReference type="PROSITE" id="PS51482">
    <property type="entry name" value="DEGV"/>
    <property type="match status" value="1"/>
</dbReference>
<evidence type="ECO:0000256" key="1">
    <source>
        <dbReference type="ARBA" id="ARBA00023121"/>
    </source>
</evidence>
<accession>X1HGS5</accession>
<dbReference type="SUPFAM" id="SSF82549">
    <property type="entry name" value="DAK1/DegV-like"/>
    <property type="match status" value="1"/>
</dbReference>
<evidence type="ECO:0000313" key="2">
    <source>
        <dbReference type="EMBL" id="GAH53014.1"/>
    </source>
</evidence>
<dbReference type="PANTHER" id="PTHR33434">
    <property type="entry name" value="DEGV DOMAIN-CONTAINING PROTEIN DR_1986-RELATED"/>
    <property type="match status" value="1"/>
</dbReference>
<name>X1HGS5_9ZZZZ</name>
<dbReference type="Pfam" id="PF02645">
    <property type="entry name" value="DegV"/>
    <property type="match status" value="1"/>
</dbReference>
<gene>
    <name evidence="2" type="ORF">S03H2_30019</name>
</gene>
<dbReference type="Gene3D" id="3.30.1180.10">
    <property type="match status" value="1"/>
</dbReference>
<evidence type="ECO:0008006" key="3">
    <source>
        <dbReference type="Google" id="ProtNLM"/>
    </source>
</evidence>
<protein>
    <recommendedName>
        <fullName evidence="3">DegV family protein</fullName>
    </recommendedName>
</protein>
<sequence>VAVVPAYVKFGDEVYRDGVDISGDGFYRKLATSFVYLVTSPPTPADFFKVYSDCLKDAESIVSIHISAKISDTYDSAMKAKKLMKGKGQVEVIDSRFTSVGLALIVMAAARLANAGESISNIVKETQRGINQIRMLGLVDTMKYLVAGGRISRVTAAVANLFQIKPLLTFKNGEVVRRGLARTYLRGMDDLCEFVETSPNVQDLAVAYSNIRAQAEELRKRLSSVFPEEKIYLAQIGAGLGVHMGPGALVVAFT</sequence>
<dbReference type="PANTHER" id="PTHR33434:SF2">
    <property type="entry name" value="FATTY ACID-BINDING PROTEIN TM_1468"/>
    <property type="match status" value="1"/>
</dbReference>
<dbReference type="AlphaFoldDB" id="X1HGS5"/>
<keyword evidence="1" id="KW-0446">Lipid-binding</keyword>
<reference evidence="2" key="1">
    <citation type="journal article" date="2014" name="Front. Microbiol.">
        <title>High frequency of phylogenetically diverse reductive dehalogenase-homologous genes in deep subseafloor sedimentary metagenomes.</title>
        <authorList>
            <person name="Kawai M."/>
            <person name="Futagami T."/>
            <person name="Toyoda A."/>
            <person name="Takaki Y."/>
            <person name="Nishi S."/>
            <person name="Hori S."/>
            <person name="Arai W."/>
            <person name="Tsubouchi T."/>
            <person name="Morono Y."/>
            <person name="Uchiyama I."/>
            <person name="Ito T."/>
            <person name="Fujiyama A."/>
            <person name="Inagaki F."/>
            <person name="Takami H."/>
        </authorList>
    </citation>
    <scope>NUCLEOTIDE SEQUENCE</scope>
    <source>
        <strain evidence="2">Expedition CK06-06</strain>
    </source>
</reference>
<dbReference type="EMBL" id="BARU01018144">
    <property type="protein sequence ID" value="GAH53014.1"/>
    <property type="molecule type" value="Genomic_DNA"/>
</dbReference>
<dbReference type="InterPro" id="IPR003797">
    <property type="entry name" value="DegV"/>
</dbReference>
<dbReference type="NCBIfam" id="TIGR00762">
    <property type="entry name" value="DegV"/>
    <property type="match status" value="1"/>
</dbReference>
<proteinExistence type="predicted"/>
<comment type="caution">
    <text evidence="2">The sequence shown here is derived from an EMBL/GenBank/DDBJ whole genome shotgun (WGS) entry which is preliminary data.</text>
</comment>
<dbReference type="Gene3D" id="3.40.50.10170">
    <property type="match status" value="1"/>
</dbReference>